<evidence type="ECO:0000256" key="3">
    <source>
        <dbReference type="ARBA" id="ARBA00022475"/>
    </source>
</evidence>
<keyword evidence="6 7" id="KW-0472">Membrane</keyword>
<sequence>MSGGFNRYLLRRVLLLVFVLWCILTIMFWLFHFMPGDPTAMFVDANLSPALIERQRELWGLADPVWIQYLRYLRNMVLFDFGTSFFQIAPVSEIMAEKVVNTCLMVVPSLIIAVVLGTLIGAVAGWRRGGLFERAAVGGSLFLHSAPSFFVGILALMVFSYQLRWLPPGGMVSLGGPSTAWGMLFSGDFWVHLLLPCAVLVSREITGPILLLRTSMLEVKGSDFLDILRAKGLPERRIVVHATRNALLPLVTYVAVMTAALFQGQVLLEIIFAWPGIGRELVQALHDLDYPVAQAALYLMALVTLLLNLMADLLYGLIDPRVTYD</sequence>
<keyword evidence="5 7" id="KW-1133">Transmembrane helix</keyword>
<dbReference type="PROSITE" id="PS50928">
    <property type="entry name" value="ABC_TM1"/>
    <property type="match status" value="1"/>
</dbReference>
<dbReference type="GO" id="GO:0055085">
    <property type="term" value="P:transmembrane transport"/>
    <property type="evidence" value="ECO:0007669"/>
    <property type="project" value="InterPro"/>
</dbReference>
<dbReference type="RefSeq" id="WP_143946186.1">
    <property type="nucleotide sequence ID" value="NZ_BAABMB010000001.1"/>
</dbReference>
<reference evidence="9 10" key="1">
    <citation type="submission" date="2019-07" db="EMBL/GenBank/DDBJ databases">
        <title>Qingshengfaniella alkalisoli gen. nov., sp. nov., isolated from saline soil.</title>
        <authorList>
            <person name="Xu L."/>
            <person name="Huang X.-X."/>
            <person name="Sun J.-Q."/>
        </authorList>
    </citation>
    <scope>NUCLEOTIDE SEQUENCE [LARGE SCALE GENOMIC DNA]</scope>
    <source>
        <strain evidence="9 10">DSM 27279</strain>
    </source>
</reference>
<dbReference type="AlphaFoldDB" id="A0A556B265"/>
<evidence type="ECO:0000259" key="8">
    <source>
        <dbReference type="PROSITE" id="PS50928"/>
    </source>
</evidence>
<dbReference type="PANTHER" id="PTHR43163:SF6">
    <property type="entry name" value="DIPEPTIDE TRANSPORT SYSTEM PERMEASE PROTEIN DPPB-RELATED"/>
    <property type="match status" value="1"/>
</dbReference>
<dbReference type="EMBL" id="VLTJ01000001">
    <property type="protein sequence ID" value="TSH99277.1"/>
    <property type="molecule type" value="Genomic_DNA"/>
</dbReference>
<evidence type="ECO:0000256" key="1">
    <source>
        <dbReference type="ARBA" id="ARBA00004651"/>
    </source>
</evidence>
<evidence type="ECO:0000256" key="5">
    <source>
        <dbReference type="ARBA" id="ARBA00022989"/>
    </source>
</evidence>
<feature type="transmembrane region" description="Helical" evidence="7">
    <location>
        <begin position="295"/>
        <end position="318"/>
    </location>
</feature>
<comment type="caution">
    <text evidence="9">The sequence shown here is derived from an EMBL/GenBank/DDBJ whole genome shotgun (WGS) entry which is preliminary data.</text>
</comment>
<feature type="transmembrane region" description="Helical" evidence="7">
    <location>
        <begin position="246"/>
        <end position="275"/>
    </location>
</feature>
<evidence type="ECO:0000313" key="10">
    <source>
        <dbReference type="Proteomes" id="UP000318405"/>
    </source>
</evidence>
<keyword evidence="3" id="KW-1003">Cell membrane</keyword>
<evidence type="ECO:0000313" key="9">
    <source>
        <dbReference type="EMBL" id="TSH99277.1"/>
    </source>
</evidence>
<evidence type="ECO:0000256" key="7">
    <source>
        <dbReference type="RuleBase" id="RU363032"/>
    </source>
</evidence>
<feature type="transmembrane region" description="Helical" evidence="7">
    <location>
        <begin position="12"/>
        <end position="31"/>
    </location>
</feature>
<evidence type="ECO:0000256" key="2">
    <source>
        <dbReference type="ARBA" id="ARBA00022448"/>
    </source>
</evidence>
<accession>A0A556B265</accession>
<organism evidence="9 10">
    <name type="scientific">Verticiella sediminum</name>
    <dbReference type="NCBI Taxonomy" id="1247510"/>
    <lineage>
        <taxon>Bacteria</taxon>
        <taxon>Pseudomonadati</taxon>
        <taxon>Pseudomonadota</taxon>
        <taxon>Betaproteobacteria</taxon>
        <taxon>Burkholderiales</taxon>
        <taxon>Alcaligenaceae</taxon>
        <taxon>Verticiella</taxon>
    </lineage>
</organism>
<keyword evidence="10" id="KW-1185">Reference proteome</keyword>
<dbReference type="GO" id="GO:0005886">
    <property type="term" value="C:plasma membrane"/>
    <property type="evidence" value="ECO:0007669"/>
    <property type="project" value="UniProtKB-SubCell"/>
</dbReference>
<feature type="transmembrane region" description="Helical" evidence="7">
    <location>
        <begin position="99"/>
        <end position="123"/>
    </location>
</feature>
<dbReference type="Pfam" id="PF00528">
    <property type="entry name" value="BPD_transp_1"/>
    <property type="match status" value="1"/>
</dbReference>
<protein>
    <submittedName>
        <fullName evidence="9">ABC transporter permease</fullName>
    </submittedName>
</protein>
<feature type="domain" description="ABC transmembrane type-1" evidence="8">
    <location>
        <begin position="99"/>
        <end position="311"/>
    </location>
</feature>
<gene>
    <name evidence="9" type="ORF">FOZ76_00690</name>
</gene>
<proteinExistence type="inferred from homology"/>
<dbReference type="CDD" id="cd06261">
    <property type="entry name" value="TM_PBP2"/>
    <property type="match status" value="1"/>
</dbReference>
<keyword evidence="2 7" id="KW-0813">Transport</keyword>
<dbReference type="InterPro" id="IPR000515">
    <property type="entry name" value="MetI-like"/>
</dbReference>
<feature type="transmembrane region" description="Helical" evidence="7">
    <location>
        <begin position="179"/>
        <end position="201"/>
    </location>
</feature>
<dbReference type="Pfam" id="PF19300">
    <property type="entry name" value="BPD_transp_1_N"/>
    <property type="match status" value="1"/>
</dbReference>
<evidence type="ECO:0000256" key="4">
    <source>
        <dbReference type="ARBA" id="ARBA00022692"/>
    </source>
</evidence>
<dbReference type="InterPro" id="IPR035906">
    <property type="entry name" value="MetI-like_sf"/>
</dbReference>
<dbReference type="PANTHER" id="PTHR43163">
    <property type="entry name" value="DIPEPTIDE TRANSPORT SYSTEM PERMEASE PROTEIN DPPB-RELATED"/>
    <property type="match status" value="1"/>
</dbReference>
<comment type="subcellular location">
    <subcellularLocation>
        <location evidence="1 7">Cell membrane</location>
        <topology evidence="1 7">Multi-pass membrane protein</topology>
    </subcellularLocation>
</comment>
<keyword evidence="4 7" id="KW-0812">Transmembrane</keyword>
<dbReference type="SUPFAM" id="SSF161098">
    <property type="entry name" value="MetI-like"/>
    <property type="match status" value="1"/>
</dbReference>
<evidence type="ECO:0000256" key="6">
    <source>
        <dbReference type="ARBA" id="ARBA00023136"/>
    </source>
</evidence>
<name>A0A556B265_9BURK</name>
<dbReference type="OrthoDB" id="9803623at2"/>
<dbReference type="InterPro" id="IPR045621">
    <property type="entry name" value="BPD_transp_1_N"/>
</dbReference>
<dbReference type="Proteomes" id="UP000318405">
    <property type="component" value="Unassembled WGS sequence"/>
</dbReference>
<feature type="transmembrane region" description="Helical" evidence="7">
    <location>
        <begin position="135"/>
        <end position="159"/>
    </location>
</feature>
<dbReference type="Gene3D" id="1.10.3720.10">
    <property type="entry name" value="MetI-like"/>
    <property type="match status" value="1"/>
</dbReference>
<comment type="similarity">
    <text evidence="7">Belongs to the binding-protein-dependent transport system permease family.</text>
</comment>